<dbReference type="EMBL" id="JBFOLK010000005">
    <property type="protein sequence ID" value="KAL2512801.1"/>
    <property type="molecule type" value="Genomic_DNA"/>
</dbReference>
<dbReference type="Proteomes" id="UP001604336">
    <property type="component" value="Unassembled WGS sequence"/>
</dbReference>
<gene>
    <name evidence="1" type="ORF">Adt_18401</name>
</gene>
<evidence type="ECO:0000313" key="1">
    <source>
        <dbReference type="EMBL" id="KAL2512801.1"/>
    </source>
</evidence>
<dbReference type="AlphaFoldDB" id="A0ABD1TJ95"/>
<accession>A0ABD1TJ95</accession>
<sequence>MNQVTKINSGSQVLQWWSLLNQIDIVNPSMFGVEATAVHIDKATFAVEEAREDWRSLFQEPVQCERGPALAVQEVVAVVQEEQRTGQIFRGQTVVDSGIRC</sequence>
<name>A0ABD1TJ95_9LAMI</name>
<keyword evidence="2" id="KW-1185">Reference proteome</keyword>
<reference evidence="2" key="1">
    <citation type="submission" date="2024-07" db="EMBL/GenBank/DDBJ databases">
        <title>Two chromosome-level genome assemblies of Korean endemic species Abeliophyllum distichum and Forsythia ovata (Oleaceae).</title>
        <authorList>
            <person name="Jang H."/>
        </authorList>
    </citation>
    <scope>NUCLEOTIDE SEQUENCE [LARGE SCALE GENOMIC DNA]</scope>
</reference>
<organism evidence="1 2">
    <name type="scientific">Abeliophyllum distichum</name>
    <dbReference type="NCBI Taxonomy" id="126358"/>
    <lineage>
        <taxon>Eukaryota</taxon>
        <taxon>Viridiplantae</taxon>
        <taxon>Streptophyta</taxon>
        <taxon>Embryophyta</taxon>
        <taxon>Tracheophyta</taxon>
        <taxon>Spermatophyta</taxon>
        <taxon>Magnoliopsida</taxon>
        <taxon>eudicotyledons</taxon>
        <taxon>Gunneridae</taxon>
        <taxon>Pentapetalae</taxon>
        <taxon>asterids</taxon>
        <taxon>lamiids</taxon>
        <taxon>Lamiales</taxon>
        <taxon>Oleaceae</taxon>
        <taxon>Forsythieae</taxon>
        <taxon>Abeliophyllum</taxon>
    </lineage>
</organism>
<proteinExistence type="predicted"/>
<protein>
    <submittedName>
        <fullName evidence="1">Uncharacterized protein</fullName>
    </submittedName>
</protein>
<comment type="caution">
    <text evidence="1">The sequence shown here is derived from an EMBL/GenBank/DDBJ whole genome shotgun (WGS) entry which is preliminary data.</text>
</comment>
<evidence type="ECO:0000313" key="2">
    <source>
        <dbReference type="Proteomes" id="UP001604336"/>
    </source>
</evidence>